<dbReference type="PROSITE" id="PS51257">
    <property type="entry name" value="PROKAR_LIPOPROTEIN"/>
    <property type="match status" value="1"/>
</dbReference>
<dbReference type="KEGG" id="vgu:HYG85_03275"/>
<keyword evidence="8" id="KW-1185">Reference proteome</keyword>
<dbReference type="PANTHER" id="PTHR30290">
    <property type="entry name" value="PERIPLASMIC BINDING COMPONENT OF ABC TRANSPORTER"/>
    <property type="match status" value="1"/>
</dbReference>
<feature type="domain" description="Solute-binding protein family 5" evidence="6">
    <location>
        <begin position="101"/>
        <end position="468"/>
    </location>
</feature>
<feature type="signal peptide" evidence="5">
    <location>
        <begin position="1"/>
        <end position="19"/>
    </location>
</feature>
<comment type="similarity">
    <text evidence="2">Belongs to the bacterial solute-binding protein 5 family.</text>
</comment>
<evidence type="ECO:0000313" key="8">
    <source>
        <dbReference type="Proteomes" id="UP000677305"/>
    </source>
</evidence>
<dbReference type="InterPro" id="IPR039424">
    <property type="entry name" value="SBP_5"/>
</dbReference>
<feature type="chain" id="PRO_5038467962" evidence="5">
    <location>
        <begin position="20"/>
        <end position="554"/>
    </location>
</feature>
<dbReference type="GO" id="GO:1904680">
    <property type="term" value="F:peptide transmembrane transporter activity"/>
    <property type="evidence" value="ECO:0007669"/>
    <property type="project" value="TreeGrafter"/>
</dbReference>
<reference evidence="7 8" key="1">
    <citation type="submission" date="2020-07" db="EMBL/GenBank/DDBJ databases">
        <title>Vallitalea guaymasensis genome.</title>
        <authorList>
            <person name="Postec A."/>
        </authorList>
    </citation>
    <scope>NUCLEOTIDE SEQUENCE [LARGE SCALE GENOMIC DNA]</scope>
    <source>
        <strain evidence="7 8">Ra1766G1</strain>
    </source>
</reference>
<dbReference type="Gene3D" id="3.40.190.10">
    <property type="entry name" value="Periplasmic binding protein-like II"/>
    <property type="match status" value="1"/>
</dbReference>
<evidence type="ECO:0000256" key="1">
    <source>
        <dbReference type="ARBA" id="ARBA00004193"/>
    </source>
</evidence>
<dbReference type="Proteomes" id="UP000677305">
    <property type="component" value="Chromosome"/>
</dbReference>
<name>A0A8J8M864_9FIRM</name>
<feature type="compositionally biased region" description="Basic and acidic residues" evidence="4">
    <location>
        <begin position="40"/>
        <end position="54"/>
    </location>
</feature>
<dbReference type="GO" id="GO:0015675">
    <property type="term" value="P:nickel cation transport"/>
    <property type="evidence" value="ECO:0007669"/>
    <property type="project" value="InterPro"/>
</dbReference>
<dbReference type="GO" id="GO:0020037">
    <property type="term" value="F:heme binding"/>
    <property type="evidence" value="ECO:0007669"/>
    <property type="project" value="InterPro"/>
</dbReference>
<dbReference type="Gene3D" id="3.10.105.10">
    <property type="entry name" value="Dipeptide-binding Protein, Domain 3"/>
    <property type="match status" value="1"/>
</dbReference>
<evidence type="ECO:0000256" key="4">
    <source>
        <dbReference type="SAM" id="MobiDB-lite"/>
    </source>
</evidence>
<evidence type="ECO:0000259" key="6">
    <source>
        <dbReference type="Pfam" id="PF00496"/>
    </source>
</evidence>
<dbReference type="SUPFAM" id="SSF53850">
    <property type="entry name" value="Periplasmic binding protein-like II"/>
    <property type="match status" value="1"/>
</dbReference>
<gene>
    <name evidence="7" type="primary">nikA</name>
    <name evidence="7" type="ORF">HYG85_03275</name>
</gene>
<dbReference type="GO" id="GO:0016151">
    <property type="term" value="F:nickel cation binding"/>
    <property type="evidence" value="ECO:0007669"/>
    <property type="project" value="InterPro"/>
</dbReference>
<accession>A0A8J8M864</accession>
<proteinExistence type="inferred from homology"/>
<dbReference type="EMBL" id="CP058561">
    <property type="protein sequence ID" value="QUH27988.1"/>
    <property type="molecule type" value="Genomic_DNA"/>
</dbReference>
<protein>
    <submittedName>
        <fullName evidence="7">Nickel ABC transporter, nickel/metallophore periplasmic binding protein</fullName>
    </submittedName>
</protein>
<dbReference type="InterPro" id="IPR023765">
    <property type="entry name" value="SBP_5_CS"/>
</dbReference>
<evidence type="ECO:0000256" key="5">
    <source>
        <dbReference type="SAM" id="SignalP"/>
    </source>
</evidence>
<dbReference type="InterPro" id="IPR011980">
    <property type="entry name" value="CntA-like"/>
</dbReference>
<evidence type="ECO:0000313" key="7">
    <source>
        <dbReference type="EMBL" id="QUH27988.1"/>
    </source>
</evidence>
<dbReference type="NCBIfam" id="TIGR02294">
    <property type="entry name" value="nickel_nikA"/>
    <property type="match status" value="1"/>
</dbReference>
<dbReference type="GO" id="GO:0030288">
    <property type="term" value="C:outer membrane-bounded periplasmic space"/>
    <property type="evidence" value="ECO:0007669"/>
    <property type="project" value="TreeGrafter"/>
</dbReference>
<dbReference type="InterPro" id="IPR000914">
    <property type="entry name" value="SBP_5_dom"/>
</dbReference>
<dbReference type="RefSeq" id="WP_212692268.1">
    <property type="nucleotide sequence ID" value="NZ_CP058561.1"/>
</dbReference>
<evidence type="ECO:0000256" key="3">
    <source>
        <dbReference type="ARBA" id="ARBA00022729"/>
    </source>
</evidence>
<organism evidence="7 8">
    <name type="scientific">Vallitalea guaymasensis</name>
    <dbReference type="NCBI Taxonomy" id="1185412"/>
    <lineage>
        <taxon>Bacteria</taxon>
        <taxon>Bacillati</taxon>
        <taxon>Bacillota</taxon>
        <taxon>Clostridia</taxon>
        <taxon>Lachnospirales</taxon>
        <taxon>Vallitaleaceae</taxon>
        <taxon>Vallitalea</taxon>
    </lineage>
</organism>
<dbReference type="Pfam" id="PF00496">
    <property type="entry name" value="SBP_bac_5"/>
    <property type="match status" value="1"/>
</dbReference>
<keyword evidence="3 5" id="KW-0732">Signal</keyword>
<evidence type="ECO:0000256" key="2">
    <source>
        <dbReference type="ARBA" id="ARBA00005695"/>
    </source>
</evidence>
<dbReference type="PROSITE" id="PS01040">
    <property type="entry name" value="SBP_BACTERIAL_5"/>
    <property type="match status" value="1"/>
</dbReference>
<dbReference type="AlphaFoldDB" id="A0A8J8M864"/>
<dbReference type="InterPro" id="IPR030678">
    <property type="entry name" value="Peptide/Ni-bd"/>
</dbReference>
<comment type="subcellular location">
    <subcellularLocation>
        <location evidence="1">Cell membrane</location>
        <topology evidence="1">Lipid-anchor</topology>
    </subcellularLocation>
</comment>
<sequence>MKKIISILLITMLFTLSLAGCSKSDDNEKSVSNDNAANDTAKKDNADNKGKATDDAQKDELVIAWASDLDNFGPLTSEDGYSHEILGLVYESLLKYDGKKAVPNLAESYEATPDGKEYTFKLREDVKFSDGLPLNAEAVKQNMDGILLNADRFSWMGAIGKLDKVEVVDDYTIKFVYKEPYYAATLDMCSQFPIRMISPNSMPDDGNTAGILKSSVGTGPYVLTEAIKDQQYVFTVNENYWGDKPAYKKVIVKVIPDHDSRVMALQSGDVDLIYGAKQLSYEAYAQFTDNKKIGTACSESESETRSILMNTANEVLKDMDVRKAILCGVNKKVIIGTVLLDIENKADTILNPSLTYCDVEVEPYEYNKEEACKILDEAGWTLPEGKTIREKDGNKLSLNLMYVTGRGAEESIAQVFASQMKEIGIDVKLDGVELMVWGSRGFEGDFDLSFNATYAAPYDPHTYIGGMMSYSLDNPAQQGLDNKKDLDEKILKLFSINDEKEIKNCYDSILKQLHESAMYIPISYQKQIALYNKDVISTVEFPSIPGQLDMMLIK</sequence>
<dbReference type="CDD" id="cd08489">
    <property type="entry name" value="PBP2_NikA"/>
    <property type="match status" value="1"/>
</dbReference>
<dbReference type="GO" id="GO:0015833">
    <property type="term" value="P:peptide transport"/>
    <property type="evidence" value="ECO:0007669"/>
    <property type="project" value="TreeGrafter"/>
</dbReference>
<dbReference type="GO" id="GO:0043190">
    <property type="term" value="C:ATP-binding cassette (ABC) transporter complex"/>
    <property type="evidence" value="ECO:0007669"/>
    <property type="project" value="InterPro"/>
</dbReference>
<dbReference type="PIRSF" id="PIRSF002741">
    <property type="entry name" value="MppA"/>
    <property type="match status" value="1"/>
</dbReference>
<feature type="region of interest" description="Disordered" evidence="4">
    <location>
        <begin position="25"/>
        <end position="54"/>
    </location>
</feature>
<dbReference type="PANTHER" id="PTHR30290:SF37">
    <property type="entry name" value="NICKEL-BINDING PERIPLASMIC PROTEIN"/>
    <property type="match status" value="1"/>
</dbReference>